<name>A0ABZ1BS36_9FIRM</name>
<evidence type="ECO:0000313" key="2">
    <source>
        <dbReference type="Proteomes" id="UP001333102"/>
    </source>
</evidence>
<gene>
    <name evidence="1" type="ORF">VLY81_02115</name>
</gene>
<organism evidence="1 2">
    <name type="scientific">Geochorda subterranea</name>
    <dbReference type="NCBI Taxonomy" id="3109564"/>
    <lineage>
        <taxon>Bacteria</taxon>
        <taxon>Bacillati</taxon>
        <taxon>Bacillota</taxon>
        <taxon>Limnochordia</taxon>
        <taxon>Limnochordales</taxon>
        <taxon>Geochordaceae</taxon>
        <taxon>Geochorda</taxon>
    </lineage>
</organism>
<evidence type="ECO:0000313" key="1">
    <source>
        <dbReference type="EMBL" id="WRP14992.1"/>
    </source>
</evidence>
<reference evidence="2" key="1">
    <citation type="submission" date="2023-12" db="EMBL/GenBank/DDBJ databases">
        <title>Novel isolates from deep terrestrial aquifers shed light on the physiology and ecology of the class Limnochordia.</title>
        <authorList>
            <person name="Karnachuk O.V."/>
            <person name="Lukina A.P."/>
            <person name="Avakyan M.R."/>
            <person name="Kadnikov V."/>
            <person name="Begmatov S."/>
            <person name="Beletsky A.V."/>
            <person name="Mardanov A.V."/>
            <person name="Ravin N.V."/>
        </authorList>
    </citation>
    <scope>NUCLEOTIDE SEQUENCE [LARGE SCALE GENOMIC DNA]</scope>
    <source>
        <strain evidence="2">LN</strain>
    </source>
</reference>
<dbReference type="EMBL" id="CP141614">
    <property type="protein sequence ID" value="WRP14992.1"/>
    <property type="molecule type" value="Genomic_DNA"/>
</dbReference>
<keyword evidence="2" id="KW-1185">Reference proteome</keyword>
<proteinExistence type="predicted"/>
<dbReference type="Proteomes" id="UP001333102">
    <property type="component" value="Chromosome"/>
</dbReference>
<dbReference type="RefSeq" id="WP_324669381.1">
    <property type="nucleotide sequence ID" value="NZ_CP141614.1"/>
</dbReference>
<sequence>MRTQWVDDPRQLASALHQAYVGQDCVVNLRRGVDKLGQAVMRVERVYVDDRVPETRMLRVVGHLPDSEEHGSVALPLAGPAWAVMPAEHGGRSTVFAGEYQLNVVPVEW</sequence>
<protein>
    <submittedName>
        <fullName evidence="1">Uncharacterized protein</fullName>
    </submittedName>
</protein>
<accession>A0ABZ1BS36</accession>